<evidence type="ECO:0000313" key="2">
    <source>
        <dbReference type="Proteomes" id="UP001209916"/>
    </source>
</evidence>
<protein>
    <submittedName>
        <fullName evidence="1">Uncharacterized protein</fullName>
    </submittedName>
</protein>
<keyword evidence="2" id="KW-1185">Reference proteome</keyword>
<accession>A0ABT3VL26</accession>
<evidence type="ECO:0000313" key="1">
    <source>
        <dbReference type="EMBL" id="MCX5463842.1"/>
    </source>
</evidence>
<dbReference type="EMBL" id="JAPKNA010000001">
    <property type="protein sequence ID" value="MCX5463842.1"/>
    <property type="molecule type" value="Genomic_DNA"/>
</dbReference>
<reference evidence="1 2" key="1">
    <citation type="submission" date="2022-11" db="EMBL/GenBank/DDBJ databases">
        <title>Biodiversity and phylogenetic relationships of bacteria.</title>
        <authorList>
            <person name="Machado R.A.R."/>
            <person name="Bhat A."/>
            <person name="Loulou A."/>
            <person name="Kallel S."/>
        </authorList>
    </citation>
    <scope>NUCLEOTIDE SEQUENCE [LARGE SCALE GENOMIC DNA]</scope>
    <source>
        <strain evidence="1 2">DSM 13975</strain>
    </source>
</reference>
<proteinExistence type="predicted"/>
<sequence>MTETKRLGLGYTARGDDLVRREHAVQAVPDRIDESDKEAILRRFAIKNKLLPSKTSGNQKYVNGENTTKPLFGVVLAILRTLFCY</sequence>
<comment type="caution">
    <text evidence="1">The sequence shown here is derived from an EMBL/GenBank/DDBJ whole genome shotgun (WGS) entry which is preliminary data.</text>
</comment>
<dbReference type="RefSeq" id="WP_266120496.1">
    <property type="nucleotide sequence ID" value="NZ_JAPKNA010000001.1"/>
</dbReference>
<organism evidence="1 2">
    <name type="scientific">Alcaligenes parafaecalis</name>
    <dbReference type="NCBI Taxonomy" id="171260"/>
    <lineage>
        <taxon>Bacteria</taxon>
        <taxon>Pseudomonadati</taxon>
        <taxon>Pseudomonadota</taxon>
        <taxon>Betaproteobacteria</taxon>
        <taxon>Burkholderiales</taxon>
        <taxon>Alcaligenaceae</taxon>
        <taxon>Alcaligenes</taxon>
    </lineage>
</organism>
<dbReference type="Proteomes" id="UP001209916">
    <property type="component" value="Unassembled WGS sequence"/>
</dbReference>
<gene>
    <name evidence="1" type="ORF">OSH09_06580</name>
</gene>
<name>A0ABT3VL26_9BURK</name>